<gene>
    <name evidence="15" type="ORF">GCM10008090_00660</name>
</gene>
<dbReference type="CDD" id="cd10322">
    <property type="entry name" value="SLC5sbd"/>
    <property type="match status" value="1"/>
</dbReference>
<feature type="transmembrane region" description="Helical" evidence="14">
    <location>
        <begin position="271"/>
        <end position="292"/>
    </location>
</feature>
<dbReference type="Gene3D" id="1.20.1730.10">
    <property type="entry name" value="Sodium/glucose cotransporter"/>
    <property type="match status" value="1"/>
</dbReference>
<dbReference type="InterPro" id="IPR038377">
    <property type="entry name" value="Na/Glc_symporter_sf"/>
</dbReference>
<keyword evidence="10 14" id="KW-0472">Membrane</keyword>
<dbReference type="Proteomes" id="UP000614811">
    <property type="component" value="Unassembled WGS sequence"/>
</dbReference>
<organism evidence="15 16">
    <name type="scientific">Arenicella chitinivorans</name>
    <dbReference type="NCBI Taxonomy" id="1329800"/>
    <lineage>
        <taxon>Bacteria</taxon>
        <taxon>Pseudomonadati</taxon>
        <taxon>Pseudomonadota</taxon>
        <taxon>Gammaproteobacteria</taxon>
        <taxon>Arenicellales</taxon>
        <taxon>Arenicellaceae</taxon>
        <taxon>Arenicella</taxon>
    </lineage>
</organism>
<feature type="transmembrane region" description="Helical" evidence="14">
    <location>
        <begin position="322"/>
        <end position="346"/>
    </location>
</feature>
<evidence type="ECO:0000256" key="2">
    <source>
        <dbReference type="ARBA" id="ARBA00006434"/>
    </source>
</evidence>
<dbReference type="GO" id="GO:0006814">
    <property type="term" value="P:sodium ion transport"/>
    <property type="evidence" value="ECO:0007669"/>
    <property type="project" value="UniProtKB-KW"/>
</dbReference>
<feature type="transmembrane region" description="Helical" evidence="14">
    <location>
        <begin position="449"/>
        <end position="469"/>
    </location>
</feature>
<protein>
    <recommendedName>
        <fullName evidence="17">Sodium:solute symporter</fullName>
    </recommendedName>
</protein>
<evidence type="ECO:0000256" key="7">
    <source>
        <dbReference type="ARBA" id="ARBA00022989"/>
    </source>
</evidence>
<evidence type="ECO:0000256" key="3">
    <source>
        <dbReference type="ARBA" id="ARBA00022448"/>
    </source>
</evidence>
<comment type="catalytic activity">
    <reaction evidence="12">
        <text>L-proline(in) + Na(+)(in) = L-proline(out) + Na(+)(out)</text>
        <dbReference type="Rhea" id="RHEA:28967"/>
        <dbReference type="ChEBI" id="CHEBI:29101"/>
        <dbReference type="ChEBI" id="CHEBI:60039"/>
    </reaction>
</comment>
<dbReference type="AlphaFoldDB" id="A0A918VG59"/>
<feature type="transmembrane region" description="Helical" evidence="14">
    <location>
        <begin position="45"/>
        <end position="64"/>
    </location>
</feature>
<name>A0A918VG59_9GAMM</name>
<keyword evidence="8" id="KW-0915">Sodium</keyword>
<proteinExistence type="inferred from homology"/>
<dbReference type="GO" id="GO:0015293">
    <property type="term" value="F:symporter activity"/>
    <property type="evidence" value="ECO:0007669"/>
    <property type="project" value="UniProtKB-KW"/>
</dbReference>
<dbReference type="InterPro" id="IPR001734">
    <property type="entry name" value="Na/solute_symporter"/>
</dbReference>
<evidence type="ECO:0000313" key="15">
    <source>
        <dbReference type="EMBL" id="GGZ96299.1"/>
    </source>
</evidence>
<dbReference type="EMBL" id="BMXA01000001">
    <property type="protein sequence ID" value="GGZ96299.1"/>
    <property type="molecule type" value="Genomic_DNA"/>
</dbReference>
<evidence type="ECO:0000256" key="12">
    <source>
        <dbReference type="ARBA" id="ARBA00033708"/>
    </source>
</evidence>
<dbReference type="Pfam" id="PF00474">
    <property type="entry name" value="SSF"/>
    <property type="match status" value="1"/>
</dbReference>
<keyword evidence="3" id="KW-0813">Transport</keyword>
<dbReference type="RefSeq" id="WP_189398018.1">
    <property type="nucleotide sequence ID" value="NZ_BMXA01000001.1"/>
</dbReference>
<sequence>MTPELFKYLITFSYAGLVLWLSWVGMRRTSDLKGFAIGNKDMSPYVIGFTLAASIASTATFVINPGFVYQDGLSAFLHYGVSASLGILAAFLVLTRGFLRLGEQHRALTIPEWIYHRYQSRELRLFFAFINLLSITFVVLILVGCAILMTGLFPVTQTQALIIILLFVFSYVLMGGTYAHAYTNTLQGVMMLMIALLLFVDGMDYFDQGILSSLQSVSEHYASVYNPESRLYYDFISVFLSGFVVTFALMLQPHILTKVLYLRGEHDIAKFITTTVVVGFCFSLILAVGFYARLAGLDIPNQDAVVREYLLHRFSEGALGQYILTFIFLTLLAAGMSTLDGILVSLSAMVINDIATPLFGGLKNALMWSRGLLILVGVVALILALNPPPLIGLFAQKGVYGLAAASAAPILFGVLLTRPLPAWIIGMAAAIGLAMHLILNLLLGVTNPAVSATVAIGVSVLLVGCYTLVTRK</sequence>
<reference evidence="15" key="2">
    <citation type="submission" date="2020-09" db="EMBL/GenBank/DDBJ databases">
        <authorList>
            <person name="Sun Q."/>
            <person name="Kim S."/>
        </authorList>
    </citation>
    <scope>NUCLEOTIDE SEQUENCE</scope>
    <source>
        <strain evidence="15">KCTC 12711</strain>
    </source>
</reference>
<dbReference type="PANTHER" id="PTHR48086:SF3">
    <property type="entry name" value="SODIUM_PROLINE SYMPORTER"/>
    <property type="match status" value="1"/>
</dbReference>
<keyword evidence="4" id="KW-1003">Cell membrane</keyword>
<feature type="transmembrane region" description="Helical" evidence="14">
    <location>
        <begin position="398"/>
        <end position="416"/>
    </location>
</feature>
<keyword evidence="5 14" id="KW-0812">Transmembrane</keyword>
<evidence type="ECO:0000256" key="6">
    <source>
        <dbReference type="ARBA" id="ARBA00022847"/>
    </source>
</evidence>
<feature type="transmembrane region" description="Helical" evidence="14">
    <location>
        <begin position="155"/>
        <end position="174"/>
    </location>
</feature>
<reference evidence="15" key="1">
    <citation type="journal article" date="2014" name="Int. J. Syst. Evol. Microbiol.">
        <title>Complete genome sequence of Corynebacterium casei LMG S-19264T (=DSM 44701T), isolated from a smear-ripened cheese.</title>
        <authorList>
            <consortium name="US DOE Joint Genome Institute (JGI-PGF)"/>
            <person name="Walter F."/>
            <person name="Albersmeier A."/>
            <person name="Kalinowski J."/>
            <person name="Ruckert C."/>
        </authorList>
    </citation>
    <scope>NUCLEOTIDE SEQUENCE</scope>
    <source>
        <strain evidence="15">KCTC 12711</strain>
    </source>
</reference>
<evidence type="ECO:0000256" key="13">
    <source>
        <dbReference type="RuleBase" id="RU362091"/>
    </source>
</evidence>
<accession>A0A918VG59</accession>
<keyword evidence="7 14" id="KW-1133">Transmembrane helix</keyword>
<evidence type="ECO:0000256" key="5">
    <source>
        <dbReference type="ARBA" id="ARBA00022692"/>
    </source>
</evidence>
<evidence type="ECO:0000256" key="1">
    <source>
        <dbReference type="ARBA" id="ARBA00004651"/>
    </source>
</evidence>
<evidence type="ECO:0000313" key="16">
    <source>
        <dbReference type="Proteomes" id="UP000614811"/>
    </source>
</evidence>
<evidence type="ECO:0008006" key="17">
    <source>
        <dbReference type="Google" id="ProtNLM"/>
    </source>
</evidence>
<dbReference type="PROSITE" id="PS50283">
    <property type="entry name" value="NA_SOLUT_SYMP_3"/>
    <property type="match status" value="1"/>
</dbReference>
<keyword evidence="16" id="KW-1185">Reference proteome</keyword>
<keyword evidence="11" id="KW-0739">Sodium transport</keyword>
<comment type="caution">
    <text evidence="15">The sequence shown here is derived from an EMBL/GenBank/DDBJ whole genome shotgun (WGS) entry which is preliminary data.</text>
</comment>
<dbReference type="PANTHER" id="PTHR48086">
    <property type="entry name" value="SODIUM/PROLINE SYMPORTER-RELATED"/>
    <property type="match status" value="1"/>
</dbReference>
<evidence type="ECO:0000256" key="10">
    <source>
        <dbReference type="ARBA" id="ARBA00023136"/>
    </source>
</evidence>
<comment type="subcellular location">
    <subcellularLocation>
        <location evidence="1">Cell membrane</location>
        <topology evidence="1">Multi-pass membrane protein</topology>
    </subcellularLocation>
</comment>
<comment type="similarity">
    <text evidence="2 13">Belongs to the sodium:solute symporter (SSF) (TC 2.A.21) family.</text>
</comment>
<feature type="transmembrane region" description="Helical" evidence="14">
    <location>
        <begin position="367"/>
        <end position="386"/>
    </location>
</feature>
<evidence type="ECO:0000256" key="9">
    <source>
        <dbReference type="ARBA" id="ARBA00023065"/>
    </source>
</evidence>
<evidence type="ECO:0000256" key="11">
    <source>
        <dbReference type="ARBA" id="ARBA00023201"/>
    </source>
</evidence>
<feature type="transmembrane region" description="Helical" evidence="14">
    <location>
        <begin position="6"/>
        <end position="24"/>
    </location>
</feature>
<dbReference type="GO" id="GO:0005886">
    <property type="term" value="C:plasma membrane"/>
    <property type="evidence" value="ECO:0007669"/>
    <property type="project" value="UniProtKB-SubCell"/>
</dbReference>
<dbReference type="InterPro" id="IPR050277">
    <property type="entry name" value="Sodium:Solute_Symporter"/>
</dbReference>
<feature type="transmembrane region" description="Helical" evidence="14">
    <location>
        <begin position="76"/>
        <end position="99"/>
    </location>
</feature>
<evidence type="ECO:0000256" key="8">
    <source>
        <dbReference type="ARBA" id="ARBA00023053"/>
    </source>
</evidence>
<keyword evidence="9" id="KW-0406">Ion transport</keyword>
<evidence type="ECO:0000256" key="4">
    <source>
        <dbReference type="ARBA" id="ARBA00022475"/>
    </source>
</evidence>
<keyword evidence="6" id="KW-0769">Symport</keyword>
<feature type="transmembrane region" description="Helical" evidence="14">
    <location>
        <begin position="125"/>
        <end position="149"/>
    </location>
</feature>
<feature type="transmembrane region" description="Helical" evidence="14">
    <location>
        <begin position="231"/>
        <end position="251"/>
    </location>
</feature>
<evidence type="ECO:0000256" key="14">
    <source>
        <dbReference type="SAM" id="Phobius"/>
    </source>
</evidence>
<feature type="transmembrane region" description="Helical" evidence="14">
    <location>
        <begin position="423"/>
        <end position="443"/>
    </location>
</feature>